<dbReference type="EMBL" id="BDGU01000223">
    <property type="protein sequence ID" value="GAW05001.1"/>
    <property type="molecule type" value="Genomic_DNA"/>
</dbReference>
<dbReference type="FunFam" id="1.20.1250.20:FF:000011">
    <property type="entry name" value="MFS multidrug transporter, putative"/>
    <property type="match status" value="1"/>
</dbReference>
<accession>A0A1Q3ECS8</accession>
<feature type="transmembrane region" description="Helical" evidence="6">
    <location>
        <begin position="217"/>
        <end position="237"/>
    </location>
</feature>
<evidence type="ECO:0000256" key="2">
    <source>
        <dbReference type="ARBA" id="ARBA00022692"/>
    </source>
</evidence>
<dbReference type="InterPro" id="IPR036259">
    <property type="entry name" value="MFS_trans_sf"/>
</dbReference>
<comment type="subcellular location">
    <subcellularLocation>
        <location evidence="1">Membrane</location>
        <topology evidence="1">Multi-pass membrane protein</topology>
    </subcellularLocation>
</comment>
<feature type="compositionally biased region" description="Basic and acidic residues" evidence="5">
    <location>
        <begin position="53"/>
        <end position="76"/>
    </location>
</feature>
<dbReference type="Pfam" id="PF07690">
    <property type="entry name" value="MFS_1"/>
    <property type="match status" value="1"/>
</dbReference>
<proteinExistence type="predicted"/>
<reference evidence="8 9" key="2">
    <citation type="submission" date="2017-02" db="EMBL/GenBank/DDBJ databases">
        <title>A genome survey and senescence transcriptome analysis in Lentinula edodes.</title>
        <authorList>
            <person name="Sakamoto Y."/>
            <person name="Nakade K."/>
            <person name="Sato S."/>
            <person name="Yoshida Y."/>
            <person name="Miyazaki K."/>
            <person name="Natsume S."/>
            <person name="Konno N."/>
        </authorList>
    </citation>
    <scope>NUCLEOTIDE SEQUENCE [LARGE SCALE GENOMIC DNA]</scope>
    <source>
        <strain evidence="8 9">NBRC 111202</strain>
    </source>
</reference>
<dbReference type="Gene3D" id="1.20.1250.20">
    <property type="entry name" value="MFS general substrate transporter like domains"/>
    <property type="match status" value="1"/>
</dbReference>
<dbReference type="AlphaFoldDB" id="A0A1Q3ECS8"/>
<dbReference type="GO" id="GO:1990961">
    <property type="term" value="P:xenobiotic detoxification by transmembrane export across the plasma membrane"/>
    <property type="evidence" value="ECO:0007669"/>
    <property type="project" value="TreeGrafter"/>
</dbReference>
<keyword evidence="3 6" id="KW-1133">Transmembrane helix</keyword>
<dbReference type="Proteomes" id="UP000188533">
    <property type="component" value="Unassembled WGS sequence"/>
</dbReference>
<name>A0A1Q3ECS8_LENED</name>
<evidence type="ECO:0000256" key="1">
    <source>
        <dbReference type="ARBA" id="ARBA00004141"/>
    </source>
</evidence>
<organism evidence="8 9">
    <name type="scientific">Lentinula edodes</name>
    <name type="common">Shiitake mushroom</name>
    <name type="synonym">Lentinus edodes</name>
    <dbReference type="NCBI Taxonomy" id="5353"/>
    <lineage>
        <taxon>Eukaryota</taxon>
        <taxon>Fungi</taxon>
        <taxon>Dikarya</taxon>
        <taxon>Basidiomycota</taxon>
        <taxon>Agaricomycotina</taxon>
        <taxon>Agaricomycetes</taxon>
        <taxon>Agaricomycetidae</taxon>
        <taxon>Agaricales</taxon>
        <taxon>Marasmiineae</taxon>
        <taxon>Omphalotaceae</taxon>
        <taxon>Lentinula</taxon>
    </lineage>
</organism>
<dbReference type="GO" id="GO:0015244">
    <property type="term" value="F:fluconazole transmembrane transporter activity"/>
    <property type="evidence" value="ECO:0007669"/>
    <property type="project" value="TreeGrafter"/>
</dbReference>
<gene>
    <name evidence="8" type="ORF">LENED_006831</name>
</gene>
<feature type="transmembrane region" description="Helical" evidence="6">
    <location>
        <begin position="123"/>
        <end position="146"/>
    </location>
</feature>
<evidence type="ECO:0000256" key="3">
    <source>
        <dbReference type="ARBA" id="ARBA00022989"/>
    </source>
</evidence>
<evidence type="ECO:0000313" key="8">
    <source>
        <dbReference type="EMBL" id="GAW05001.1"/>
    </source>
</evidence>
<dbReference type="GO" id="GO:0005886">
    <property type="term" value="C:plasma membrane"/>
    <property type="evidence" value="ECO:0007669"/>
    <property type="project" value="TreeGrafter"/>
</dbReference>
<feature type="transmembrane region" description="Helical" evidence="6">
    <location>
        <begin position="440"/>
        <end position="460"/>
    </location>
</feature>
<feature type="transmembrane region" description="Helical" evidence="6">
    <location>
        <begin position="158"/>
        <end position="179"/>
    </location>
</feature>
<evidence type="ECO:0000259" key="7">
    <source>
        <dbReference type="PROSITE" id="PS50850"/>
    </source>
</evidence>
<protein>
    <submittedName>
        <fullName evidence="8">MFS general substrate transporter</fullName>
    </submittedName>
</protein>
<feature type="transmembrane region" description="Helical" evidence="6">
    <location>
        <begin position="191"/>
        <end position="211"/>
    </location>
</feature>
<feature type="transmembrane region" description="Helical" evidence="6">
    <location>
        <begin position="286"/>
        <end position="305"/>
    </location>
</feature>
<evidence type="ECO:0000256" key="6">
    <source>
        <dbReference type="SAM" id="Phobius"/>
    </source>
</evidence>
<reference evidence="8 9" key="1">
    <citation type="submission" date="2016-08" db="EMBL/GenBank/DDBJ databases">
        <authorList>
            <consortium name="Lentinula edodes genome sequencing consortium"/>
            <person name="Sakamoto Y."/>
            <person name="Nakade K."/>
            <person name="Sato S."/>
            <person name="Yoshida Y."/>
            <person name="Miyazaki K."/>
            <person name="Natsume S."/>
            <person name="Konno N."/>
        </authorList>
    </citation>
    <scope>NUCLEOTIDE SEQUENCE [LARGE SCALE GENOMIC DNA]</scope>
    <source>
        <strain evidence="8 9">NBRC 111202</strain>
    </source>
</reference>
<keyword evidence="9" id="KW-1185">Reference proteome</keyword>
<dbReference type="CDD" id="cd17323">
    <property type="entry name" value="MFS_Tpo1_MDR_like"/>
    <property type="match status" value="1"/>
</dbReference>
<evidence type="ECO:0000256" key="5">
    <source>
        <dbReference type="SAM" id="MobiDB-lite"/>
    </source>
</evidence>
<feature type="transmembrane region" description="Helical" evidence="6">
    <location>
        <begin position="249"/>
        <end position="274"/>
    </location>
</feature>
<feature type="region of interest" description="Disordered" evidence="5">
    <location>
        <begin position="44"/>
        <end position="76"/>
    </location>
</feature>
<sequence length="627" mass="70271">MVADIFRDATVGQLFNYFSNGTILPYPEERSDFTVPARFLPSQTPTIADESDDVQKPEPELQKSKEEVLVTETDTSREITLDENEGLGDLEAQKINDGDPYLVTWYGVDDPENPKNWSSKKRAFVGFCVTWMTFTSYVGSAIYIAAIPGIMEQFHVGLTYAELGLTLYVFAYGLGPMFLSPLQELPKLGRNTVYMCSMALFIIFQIPTFVAPNFQTILAFRFFTGFFCSPALATGGASMGDMYPVSELAMLLALWAEGVNAGPIVGPIIGGFAAQAKGWKWPFYELIWLSSFSFVFLMLCLPETYEPTILHRRARRLRKLTGNQQLTSQGERDAKEQHLGLVFKDALLKPIILATEPVVLFCNIFIGLVYAIFYLWYEAFPLVFTGIYHFNLGESGLPFLGFLVNSILGFFIYIAYLKYHFQPRMMKAMAAGKPSSPETLLELGLIASITIPLSLFWFGFTSRASIHWIVPIIGASFYLFGIFFNFQSVLIYISSAYPAYAASVLASNALFRSTAASVFPLFGRFFFQNLGLGGGSGLLAGISIVLMPVYYALIRWGHILRRRSNLSEASTEIFERKYESVPQTPVLVHELVKTAKKFAQIPLNLYSTTIVEKVFTNEYFNVAISTY</sequence>
<feature type="transmembrane region" description="Helical" evidence="6">
    <location>
        <begin position="358"/>
        <end position="377"/>
    </location>
</feature>
<dbReference type="STRING" id="5353.A0A1Q3ECS8"/>
<feature type="transmembrane region" description="Helical" evidence="6">
    <location>
        <begin position="531"/>
        <end position="553"/>
    </location>
</feature>
<evidence type="ECO:0000256" key="4">
    <source>
        <dbReference type="ARBA" id="ARBA00023136"/>
    </source>
</evidence>
<dbReference type="InterPro" id="IPR020846">
    <property type="entry name" value="MFS_dom"/>
</dbReference>
<dbReference type="PROSITE" id="PS50850">
    <property type="entry name" value="MFS"/>
    <property type="match status" value="1"/>
</dbReference>
<feature type="transmembrane region" description="Helical" evidence="6">
    <location>
        <begin position="397"/>
        <end position="419"/>
    </location>
</feature>
<feature type="transmembrane region" description="Helical" evidence="6">
    <location>
        <begin position="466"/>
        <end position="484"/>
    </location>
</feature>
<keyword evidence="4 6" id="KW-0472">Membrane</keyword>
<comment type="caution">
    <text evidence="8">The sequence shown here is derived from an EMBL/GenBank/DDBJ whole genome shotgun (WGS) entry which is preliminary data.</text>
</comment>
<dbReference type="PANTHER" id="PTHR23502:SF23">
    <property type="entry name" value="FLUCONAZOLE RESISTANCE PROTEIN 1"/>
    <property type="match status" value="1"/>
</dbReference>
<dbReference type="InterPro" id="IPR011701">
    <property type="entry name" value="MFS"/>
</dbReference>
<keyword evidence="2 6" id="KW-0812">Transmembrane</keyword>
<dbReference type="PANTHER" id="PTHR23502">
    <property type="entry name" value="MAJOR FACILITATOR SUPERFAMILY"/>
    <property type="match status" value="1"/>
</dbReference>
<feature type="transmembrane region" description="Helical" evidence="6">
    <location>
        <begin position="489"/>
        <end position="511"/>
    </location>
</feature>
<dbReference type="SUPFAM" id="SSF103473">
    <property type="entry name" value="MFS general substrate transporter"/>
    <property type="match status" value="1"/>
</dbReference>
<feature type="domain" description="Major facilitator superfamily (MFS) profile" evidence="7">
    <location>
        <begin position="125"/>
        <end position="558"/>
    </location>
</feature>
<evidence type="ECO:0000313" key="9">
    <source>
        <dbReference type="Proteomes" id="UP000188533"/>
    </source>
</evidence>